<evidence type="ECO:0000259" key="2">
    <source>
        <dbReference type="Pfam" id="PF08546"/>
    </source>
</evidence>
<dbReference type="Pfam" id="PF08546">
    <property type="entry name" value="ApbA_C"/>
    <property type="match status" value="1"/>
</dbReference>
<evidence type="ECO:0000259" key="1">
    <source>
        <dbReference type="Pfam" id="PF02558"/>
    </source>
</evidence>
<protein>
    <submittedName>
        <fullName evidence="3">2-dehydropantoate 2-reductase N-terminal domain-containing protein</fullName>
    </submittedName>
</protein>
<dbReference type="SUPFAM" id="SSF48179">
    <property type="entry name" value="6-phosphogluconate dehydrogenase C-terminal domain-like"/>
    <property type="match status" value="1"/>
</dbReference>
<keyword evidence="4" id="KW-1185">Reference proteome</keyword>
<proteinExistence type="predicted"/>
<dbReference type="InterPro" id="IPR013752">
    <property type="entry name" value="KPA_reductase"/>
</dbReference>
<evidence type="ECO:0000313" key="4">
    <source>
        <dbReference type="Proteomes" id="UP001209083"/>
    </source>
</evidence>
<feature type="domain" description="Ketopantoate reductase C-terminal" evidence="2">
    <location>
        <begin position="214"/>
        <end position="336"/>
    </location>
</feature>
<name>A0ABY8QUC4_9MICO</name>
<dbReference type="InterPro" id="IPR013332">
    <property type="entry name" value="KPR_N"/>
</dbReference>
<dbReference type="Gene3D" id="1.10.1040.10">
    <property type="entry name" value="N-(1-d-carboxylethyl)-l-norvaline Dehydrogenase, domain 2"/>
    <property type="match status" value="1"/>
</dbReference>
<feature type="domain" description="Ketopantoate reductase N-terminal" evidence="1">
    <location>
        <begin position="6"/>
        <end position="171"/>
    </location>
</feature>
<dbReference type="RefSeq" id="WP_349639386.1">
    <property type="nucleotide sequence ID" value="NZ_CP090958.1"/>
</dbReference>
<organism evidence="3 4">
    <name type="scientific">Saxibacter everestensis</name>
    <dbReference type="NCBI Taxonomy" id="2909229"/>
    <lineage>
        <taxon>Bacteria</taxon>
        <taxon>Bacillati</taxon>
        <taxon>Actinomycetota</taxon>
        <taxon>Actinomycetes</taxon>
        <taxon>Micrococcales</taxon>
        <taxon>Brevibacteriaceae</taxon>
        <taxon>Saxibacter</taxon>
    </lineage>
</organism>
<dbReference type="PANTHER" id="PTHR21708">
    <property type="entry name" value="PROBABLE 2-DEHYDROPANTOATE 2-REDUCTASE"/>
    <property type="match status" value="1"/>
</dbReference>
<evidence type="ECO:0000313" key="3">
    <source>
        <dbReference type="EMBL" id="WGW12583.1"/>
    </source>
</evidence>
<sequence length="366" mass="38958">MTRYIFIGAGAIGGTIGGRLHQYQHVHGSQVVLVARGKHGKALAGSGLTLRSPQDTTRVSPTVVSGPEELQLAIGDVLVLTTKTQQAEAALRQWVDRPVYSNDGNGKVVGTAGERLPIFTALNGVASERMALRYFRRVFAVCVWLPAVHLSAGEVLVRIAPGSGTFFIGRYPAQATDGGRPGASPAADVDDRKVLDRLAHDWTASSFTVHLRPDVMNFKYSKLMSNLANGLQALLGTDGASYTHLVEQVQDEARLVYQASGVRTAPSEEEAALRNGAFDVQPVPGEPTGMGGSSWQSLARNTGSVETDFLNGEIVYLARLYGVPAPMNEVVQGMTRRAAAAGSTPGDINVSEVELRFSTAMKEAGQ</sequence>
<dbReference type="EMBL" id="CP090958">
    <property type="protein sequence ID" value="WGW12583.1"/>
    <property type="molecule type" value="Genomic_DNA"/>
</dbReference>
<dbReference type="InterPro" id="IPR051402">
    <property type="entry name" value="KPR-Related"/>
</dbReference>
<dbReference type="Proteomes" id="UP001209083">
    <property type="component" value="Chromosome"/>
</dbReference>
<dbReference type="Pfam" id="PF02558">
    <property type="entry name" value="ApbA"/>
    <property type="match status" value="1"/>
</dbReference>
<accession>A0ABY8QUC4</accession>
<gene>
    <name evidence="3" type="ORF">LWF01_02105</name>
</gene>
<dbReference type="InterPro" id="IPR008927">
    <property type="entry name" value="6-PGluconate_DH-like_C_sf"/>
</dbReference>
<dbReference type="InterPro" id="IPR013328">
    <property type="entry name" value="6PGD_dom2"/>
</dbReference>
<dbReference type="Gene3D" id="3.40.50.720">
    <property type="entry name" value="NAD(P)-binding Rossmann-like Domain"/>
    <property type="match status" value="1"/>
</dbReference>
<dbReference type="PANTHER" id="PTHR21708:SF26">
    <property type="entry name" value="2-DEHYDROPANTOATE 2-REDUCTASE"/>
    <property type="match status" value="1"/>
</dbReference>
<reference evidence="3 4" key="1">
    <citation type="submission" date="2023-05" db="EMBL/GenBank/DDBJ databases">
        <title>Lithophilousrod everest ZFBP1038 complete genpme.</title>
        <authorList>
            <person name="Tian M."/>
        </authorList>
    </citation>
    <scope>NUCLEOTIDE SEQUENCE [LARGE SCALE GENOMIC DNA]</scope>
    <source>
        <strain evidence="3 4">ZFBP1038</strain>
    </source>
</reference>